<dbReference type="InterPro" id="IPR036909">
    <property type="entry name" value="Cyt_c-like_dom_sf"/>
</dbReference>
<dbReference type="RefSeq" id="WP_067644996.1">
    <property type="nucleotide sequence ID" value="NZ_CP015249.1"/>
</dbReference>
<evidence type="ECO:0000256" key="4">
    <source>
        <dbReference type="PIRSR" id="PIRSR000008-1"/>
    </source>
</evidence>
<feature type="binding site" description="covalent" evidence="4">
    <location>
        <position position="87"/>
    </location>
    <ligand>
        <name>heme c</name>
        <dbReference type="ChEBI" id="CHEBI:61717"/>
    </ligand>
</feature>
<name>A0A160DS77_9GAMM</name>
<feature type="binding site" description="axial binding residue" evidence="5">
    <location>
        <position position="88"/>
    </location>
    <ligand>
        <name>heme c</name>
        <dbReference type="ChEBI" id="CHEBI:61717"/>
    </ligand>
    <ligandPart>
        <name>Fe</name>
        <dbReference type="ChEBI" id="CHEBI:18248"/>
    </ligandPart>
</feature>
<dbReference type="GO" id="GO:0042597">
    <property type="term" value="C:periplasmic space"/>
    <property type="evidence" value="ECO:0007669"/>
    <property type="project" value="InterPro"/>
</dbReference>
<keyword evidence="2 5" id="KW-0479">Metal-binding</keyword>
<evidence type="ECO:0000256" key="6">
    <source>
        <dbReference type="SAM" id="SignalP"/>
    </source>
</evidence>
<evidence type="ECO:0000259" key="7">
    <source>
        <dbReference type="PROSITE" id="PS51007"/>
    </source>
</evidence>
<evidence type="ECO:0000313" key="9">
    <source>
        <dbReference type="Proteomes" id="UP000076830"/>
    </source>
</evidence>
<dbReference type="InterPro" id="IPR009153">
    <property type="entry name" value="Cyt_cL"/>
</dbReference>
<dbReference type="GO" id="GO:0005506">
    <property type="term" value="F:iron ion binding"/>
    <property type="evidence" value="ECO:0007669"/>
    <property type="project" value="InterPro"/>
</dbReference>
<dbReference type="STRING" id="1300342.I596_1065"/>
<protein>
    <submittedName>
        <fullName evidence="8">Cytochrome c-L</fullName>
    </submittedName>
</protein>
<dbReference type="SUPFAM" id="SSF46626">
    <property type="entry name" value="Cytochrome c"/>
    <property type="match status" value="1"/>
</dbReference>
<dbReference type="PIRSF" id="PIRSF000008">
    <property type="entry name" value="Cytochrome_c551i"/>
    <property type="match status" value="1"/>
</dbReference>
<dbReference type="OrthoDB" id="9811281at2"/>
<evidence type="ECO:0000256" key="1">
    <source>
        <dbReference type="ARBA" id="ARBA00022617"/>
    </source>
</evidence>
<dbReference type="PROSITE" id="PS51007">
    <property type="entry name" value="CYTC"/>
    <property type="match status" value="1"/>
</dbReference>
<dbReference type="InterPro" id="IPR009056">
    <property type="entry name" value="Cyt_c-like_dom"/>
</dbReference>
<evidence type="ECO:0000256" key="5">
    <source>
        <dbReference type="PIRSR" id="PIRSR000008-2"/>
    </source>
</evidence>
<keyword evidence="6" id="KW-0732">Signal</keyword>
<feature type="domain" description="Cytochrome c" evidence="7">
    <location>
        <begin position="71"/>
        <end position="151"/>
    </location>
</feature>
<dbReference type="KEGG" id="dko:I596_1065"/>
<dbReference type="PATRIC" id="fig|1300342.3.peg.1040"/>
<dbReference type="Pfam" id="PF13442">
    <property type="entry name" value="Cytochrome_CBB3"/>
    <property type="match status" value="1"/>
</dbReference>
<feature type="binding site" description="covalent" evidence="4">
    <location>
        <position position="84"/>
    </location>
    <ligand>
        <name>heme c</name>
        <dbReference type="ChEBI" id="CHEBI:61717"/>
    </ligand>
</feature>
<accession>A0A160DS77</accession>
<evidence type="ECO:0000256" key="2">
    <source>
        <dbReference type="ARBA" id="ARBA00022723"/>
    </source>
</evidence>
<proteinExistence type="predicted"/>
<dbReference type="GO" id="GO:0009055">
    <property type="term" value="F:electron transfer activity"/>
    <property type="evidence" value="ECO:0007669"/>
    <property type="project" value="InterPro"/>
</dbReference>
<comment type="PTM">
    <text evidence="4">Binds 1 heme c group covalently per subunit.</text>
</comment>
<dbReference type="Proteomes" id="UP000076830">
    <property type="component" value="Chromosome"/>
</dbReference>
<feature type="chain" id="PRO_5007813740" evidence="6">
    <location>
        <begin position="26"/>
        <end position="188"/>
    </location>
</feature>
<keyword evidence="1 4" id="KW-0349">Heme</keyword>
<gene>
    <name evidence="8" type="ORF">I596_1065</name>
</gene>
<dbReference type="Gene3D" id="1.10.760.10">
    <property type="entry name" value="Cytochrome c-like domain"/>
    <property type="match status" value="1"/>
</dbReference>
<sequence>MKKTIRTAGGLALATLLLAATAAQAQAQITFRNVTDGSALDLNNAREEGRDTPGVKQFLETGKNPYNEKPACLKLGEDLMLTACSACHGHYAEGKIGPSLTDDYWTYPEGKIDEGLFSIIFGGARAQMGPQYLSLTLDEMLQVMAWVRHIYHGPVEAADWMTDEQRKTYKPWSPDQKLDVPAGATCAP</sequence>
<keyword evidence="9" id="KW-1185">Reference proteome</keyword>
<dbReference type="AlphaFoldDB" id="A0A160DS77"/>
<keyword evidence="3 5" id="KW-0408">Iron</keyword>
<evidence type="ECO:0000256" key="3">
    <source>
        <dbReference type="ARBA" id="ARBA00023004"/>
    </source>
</evidence>
<evidence type="ECO:0000313" key="8">
    <source>
        <dbReference type="EMBL" id="ANB17095.1"/>
    </source>
</evidence>
<dbReference type="GO" id="GO:0020037">
    <property type="term" value="F:heme binding"/>
    <property type="evidence" value="ECO:0007669"/>
    <property type="project" value="InterPro"/>
</dbReference>
<dbReference type="EMBL" id="CP015249">
    <property type="protein sequence ID" value="ANB17095.1"/>
    <property type="molecule type" value="Genomic_DNA"/>
</dbReference>
<organism evidence="8 9">
    <name type="scientific">Dokdonella koreensis DS-123</name>
    <dbReference type="NCBI Taxonomy" id="1300342"/>
    <lineage>
        <taxon>Bacteria</taxon>
        <taxon>Pseudomonadati</taxon>
        <taxon>Pseudomonadota</taxon>
        <taxon>Gammaproteobacteria</taxon>
        <taxon>Lysobacterales</taxon>
        <taxon>Rhodanobacteraceae</taxon>
        <taxon>Dokdonella</taxon>
    </lineage>
</organism>
<dbReference type="NCBIfam" id="TIGR03872">
    <property type="entry name" value="cytochrome_MoxG"/>
    <property type="match status" value="1"/>
</dbReference>
<reference evidence="8 9" key="1">
    <citation type="submission" date="2016-04" db="EMBL/GenBank/DDBJ databases">
        <title>Complete genome sequence of Dokdonella koreensis DS-123T.</title>
        <authorList>
            <person name="Kim J.F."/>
            <person name="Lee H."/>
            <person name="Kwak M.-J."/>
        </authorList>
    </citation>
    <scope>NUCLEOTIDE SEQUENCE [LARGE SCALE GENOMIC DNA]</scope>
    <source>
        <strain evidence="8 9">DS-123</strain>
    </source>
</reference>
<feature type="signal peptide" evidence="6">
    <location>
        <begin position="1"/>
        <end position="25"/>
    </location>
</feature>